<evidence type="ECO:0000313" key="7">
    <source>
        <dbReference type="Proteomes" id="UP000193467"/>
    </source>
</evidence>
<dbReference type="SUPFAM" id="SSF48371">
    <property type="entry name" value="ARM repeat"/>
    <property type="match status" value="2"/>
</dbReference>
<dbReference type="Gene3D" id="1.25.40.180">
    <property type="match status" value="2"/>
</dbReference>
<dbReference type="GO" id="GO:0003729">
    <property type="term" value="F:mRNA binding"/>
    <property type="evidence" value="ECO:0007669"/>
    <property type="project" value="TreeGrafter"/>
</dbReference>
<keyword evidence="2" id="KW-0396">Initiation factor</keyword>
<name>A0A1Y2G0K6_9BASI</name>
<dbReference type="InterPro" id="IPR016024">
    <property type="entry name" value="ARM-type_fold"/>
</dbReference>
<evidence type="ECO:0000256" key="4">
    <source>
        <dbReference type="SAM" id="MobiDB-lite"/>
    </source>
</evidence>
<comment type="similarity">
    <text evidence="1">Belongs to the eukaryotic initiation factor 4G family.</text>
</comment>
<sequence>MAVCTEKPEALPNLEAIGMVDSESGNQRGNFGSGSRRSSQMGPPAVPSRQGSMSGGFGSRSTSGGGVGGAFGGMGNFGQAPLGSSEARFAQSLGRSASGAFPSRPGSMSRTSSQSGMITPGGNFVPAGGRTTSSRGGKRRQDDSQGGSRRREGGDGRDGGKHVSGDGFENATLAPRSETGWAPTVAGGAAPSDPNSPEMVQRKVKALLNKLTLERFESISNQILEWADKSVDETDGRILRQVIALIFEKATDEANWSEMYARLCRKLMEKVSANVKDETVKGQDGNPVAGGALFRKYLLNRCQEDYEAGWKAKEASAAAAAANAAEDAAKKDANEAAEKEAKDNAETGKSSSSAPKEAELLSDEYYAAQKAKRRGLGLVRFIGELYRLQMLTERIMHECIKKLLANTENPDEEDIESLCRLLTTVGKGLDNPKAKQHMDIYFSRMSLIGNNPKTPSRMRFMIQDVAELRAGRWQPRHDSAGPKLISEIHSDAQRRVASSGGKGLPRLHDQLSRPNSRRGQGRDQFGVAAAGADGWSAPVPQRPQKAGDLSAFGRVRDSTPISLGPSGAFAAKAKAKEAARPTTPSNPFALLSGAGDAPEPSTSQRPKLVLKPRTKPLDGEEEEGEKGEEKDAEEEDEDDGAIDPNATSMSRSEGERRAGNSVKEFFSVKSISEGVESIKALPVEYRGILIRALADAAVDKKADDVNLTRTLFSEVSDKSIVPHAVMLESLAPLVKGLIDLAVDVPSVYTFAVSFPLLSRSPRSRC</sequence>
<evidence type="ECO:0000313" key="6">
    <source>
        <dbReference type="EMBL" id="ORY90100.1"/>
    </source>
</evidence>
<evidence type="ECO:0000256" key="1">
    <source>
        <dbReference type="ARBA" id="ARBA00005775"/>
    </source>
</evidence>
<feature type="region of interest" description="Disordered" evidence="4">
    <location>
        <begin position="573"/>
        <end position="658"/>
    </location>
</feature>
<dbReference type="PANTHER" id="PTHR23253:SF9">
    <property type="entry name" value="EUKARYOTIC TRANSLATION INITIATION FACTOR 4 GAMMA 2"/>
    <property type="match status" value="1"/>
</dbReference>
<feature type="region of interest" description="Disordered" evidence="4">
    <location>
        <begin position="1"/>
        <end position="198"/>
    </location>
</feature>
<feature type="compositionally biased region" description="Acidic residues" evidence="4">
    <location>
        <begin position="619"/>
        <end position="641"/>
    </location>
</feature>
<proteinExistence type="inferred from homology"/>
<dbReference type="EMBL" id="MCGR01000004">
    <property type="protein sequence ID" value="ORY90100.1"/>
    <property type="molecule type" value="Genomic_DNA"/>
</dbReference>
<evidence type="ECO:0000256" key="2">
    <source>
        <dbReference type="ARBA" id="ARBA00022540"/>
    </source>
</evidence>
<reference evidence="6 7" key="1">
    <citation type="submission" date="2016-07" db="EMBL/GenBank/DDBJ databases">
        <title>Pervasive Adenine N6-methylation of Active Genes in Fungi.</title>
        <authorList>
            <consortium name="DOE Joint Genome Institute"/>
            <person name="Mondo S.J."/>
            <person name="Dannebaum R.O."/>
            <person name="Kuo R.C."/>
            <person name="Labutti K."/>
            <person name="Haridas S."/>
            <person name="Kuo A."/>
            <person name="Salamov A."/>
            <person name="Ahrendt S.R."/>
            <person name="Lipzen A."/>
            <person name="Sullivan W."/>
            <person name="Andreopoulos W.B."/>
            <person name="Clum A."/>
            <person name="Lindquist E."/>
            <person name="Daum C."/>
            <person name="Ramamoorthy G.K."/>
            <person name="Gryganskyi A."/>
            <person name="Culley D."/>
            <person name="Magnuson J.K."/>
            <person name="James T.Y."/>
            <person name="O'Malley M.A."/>
            <person name="Stajich J.E."/>
            <person name="Spatafora J.W."/>
            <person name="Visel A."/>
            <person name="Grigoriev I.V."/>
        </authorList>
    </citation>
    <scope>NUCLEOTIDE SEQUENCE [LARGE SCALE GENOMIC DNA]</scope>
    <source>
        <strain evidence="6 7">62-1032</strain>
    </source>
</reference>
<dbReference type="Pfam" id="PF02854">
    <property type="entry name" value="MIF4G"/>
    <property type="match status" value="1"/>
</dbReference>
<feature type="compositionally biased region" description="Basic and acidic residues" evidence="4">
    <location>
        <begin position="329"/>
        <end position="346"/>
    </location>
</feature>
<dbReference type="Proteomes" id="UP000193467">
    <property type="component" value="Unassembled WGS sequence"/>
</dbReference>
<evidence type="ECO:0000259" key="5">
    <source>
        <dbReference type="SMART" id="SM00543"/>
    </source>
</evidence>
<feature type="compositionally biased region" description="Gly residues" evidence="4">
    <location>
        <begin position="53"/>
        <end position="76"/>
    </location>
</feature>
<feature type="compositionally biased region" description="Basic and acidic residues" evidence="4">
    <location>
        <begin position="139"/>
        <end position="164"/>
    </location>
</feature>
<dbReference type="STRING" id="106004.A0A1Y2G0K6"/>
<keyword evidence="7" id="KW-1185">Reference proteome</keyword>
<feature type="compositionally biased region" description="Low complexity" evidence="4">
    <location>
        <begin position="24"/>
        <end position="40"/>
    </location>
</feature>
<dbReference type="GO" id="GO:0016281">
    <property type="term" value="C:eukaryotic translation initiation factor 4F complex"/>
    <property type="evidence" value="ECO:0007669"/>
    <property type="project" value="TreeGrafter"/>
</dbReference>
<dbReference type="OrthoDB" id="514777at2759"/>
<comment type="caution">
    <text evidence="6">The sequence shown here is derived from an EMBL/GenBank/DDBJ whole genome shotgun (WGS) entry which is preliminary data.</text>
</comment>
<gene>
    <name evidence="6" type="ORF">BCR35DRAFT_261574</name>
</gene>
<feature type="domain" description="MIF4G" evidence="5">
    <location>
        <begin position="201"/>
        <end position="472"/>
    </location>
</feature>
<dbReference type="PANTHER" id="PTHR23253">
    <property type="entry name" value="EUKARYOTIC TRANSLATION INITIATION FACTOR 4 GAMMA"/>
    <property type="match status" value="1"/>
</dbReference>
<feature type="region of interest" description="Disordered" evidence="4">
    <location>
        <begin position="493"/>
        <end position="522"/>
    </location>
</feature>
<accession>A0A1Y2G0K6</accession>
<feature type="compositionally biased region" description="Polar residues" evidence="4">
    <location>
        <begin position="106"/>
        <end position="117"/>
    </location>
</feature>
<keyword evidence="3" id="KW-0648">Protein biosynthesis</keyword>
<feature type="region of interest" description="Disordered" evidence="4">
    <location>
        <begin position="329"/>
        <end position="356"/>
    </location>
</feature>
<dbReference type="InterPro" id="IPR003890">
    <property type="entry name" value="MIF4G-like_typ-3"/>
</dbReference>
<organism evidence="6 7">
    <name type="scientific">Leucosporidium creatinivorum</name>
    <dbReference type="NCBI Taxonomy" id="106004"/>
    <lineage>
        <taxon>Eukaryota</taxon>
        <taxon>Fungi</taxon>
        <taxon>Dikarya</taxon>
        <taxon>Basidiomycota</taxon>
        <taxon>Pucciniomycotina</taxon>
        <taxon>Microbotryomycetes</taxon>
        <taxon>Leucosporidiales</taxon>
        <taxon>Leucosporidium</taxon>
    </lineage>
</organism>
<dbReference type="AlphaFoldDB" id="A0A1Y2G0K6"/>
<dbReference type="InParanoid" id="A0A1Y2G0K6"/>
<protein>
    <submittedName>
        <fullName evidence="6">Armadillo-type protein</fullName>
    </submittedName>
</protein>
<dbReference type="GO" id="GO:0003743">
    <property type="term" value="F:translation initiation factor activity"/>
    <property type="evidence" value="ECO:0007669"/>
    <property type="project" value="UniProtKB-KW"/>
</dbReference>
<dbReference type="SMART" id="SM00543">
    <property type="entry name" value="MIF4G"/>
    <property type="match status" value="1"/>
</dbReference>
<evidence type="ECO:0000256" key="3">
    <source>
        <dbReference type="ARBA" id="ARBA00022917"/>
    </source>
</evidence>